<proteinExistence type="predicted"/>
<dbReference type="PANTHER" id="PTHR36558">
    <property type="entry name" value="GLR1098 PROTEIN"/>
    <property type="match status" value="1"/>
</dbReference>
<dbReference type="Proteomes" id="UP000682403">
    <property type="component" value="Unassembled WGS sequence"/>
</dbReference>
<dbReference type="SUPFAM" id="SSF52980">
    <property type="entry name" value="Restriction endonuclease-like"/>
    <property type="match status" value="1"/>
</dbReference>
<keyword evidence="2" id="KW-0540">Nuclease</keyword>
<accession>A0ABS5LIT7</accession>
<evidence type="ECO:0000313" key="3">
    <source>
        <dbReference type="Proteomes" id="UP000682403"/>
    </source>
</evidence>
<keyword evidence="2" id="KW-0255">Endonuclease</keyword>
<dbReference type="CDD" id="cd06260">
    <property type="entry name" value="DUF820-like"/>
    <property type="match status" value="1"/>
</dbReference>
<dbReference type="InterPro" id="IPR011335">
    <property type="entry name" value="Restrct_endonuc-II-like"/>
</dbReference>
<name>A0ABS5LIT7_9BACI</name>
<dbReference type="GO" id="GO:0004519">
    <property type="term" value="F:endonuclease activity"/>
    <property type="evidence" value="ECO:0007669"/>
    <property type="project" value="UniProtKB-KW"/>
</dbReference>
<evidence type="ECO:0000313" key="2">
    <source>
        <dbReference type="EMBL" id="MBS2970652.1"/>
    </source>
</evidence>
<dbReference type="Pfam" id="PF05685">
    <property type="entry name" value="Uma2"/>
    <property type="match status" value="1"/>
</dbReference>
<dbReference type="InterPro" id="IPR008538">
    <property type="entry name" value="Uma2"/>
</dbReference>
<evidence type="ECO:0000259" key="1">
    <source>
        <dbReference type="Pfam" id="PF05685"/>
    </source>
</evidence>
<keyword evidence="2" id="KW-0378">Hydrolase</keyword>
<keyword evidence="3" id="KW-1185">Reference proteome</keyword>
<protein>
    <submittedName>
        <fullName evidence="2">Uma2 family endonuclease</fullName>
    </submittedName>
</protein>
<dbReference type="EMBL" id="JAGVRK010000001">
    <property type="protein sequence ID" value="MBS2970652.1"/>
    <property type="molecule type" value="Genomic_DNA"/>
</dbReference>
<sequence>MTPSSSWYHQSIVLNVGSLFKGCLKDKSCRVFTAPLDVFLSEEEDVVQPDVFLVCDKTRMTSKGCNGAPDLVIEVLSPSTAFKDRNIKKEKYEKHGVKEYWIIDPAYRMVEVFYLTENRYTAQEFRDNGEIYSSQFPFITLSMDLIFAED</sequence>
<dbReference type="PANTHER" id="PTHR36558:SF1">
    <property type="entry name" value="RESTRICTION ENDONUCLEASE DOMAIN-CONTAINING PROTEIN-RELATED"/>
    <property type="match status" value="1"/>
</dbReference>
<organism evidence="2 3">
    <name type="scientific">Metabacillus flavus</name>
    <dbReference type="NCBI Taxonomy" id="2823519"/>
    <lineage>
        <taxon>Bacteria</taxon>
        <taxon>Bacillati</taxon>
        <taxon>Bacillota</taxon>
        <taxon>Bacilli</taxon>
        <taxon>Bacillales</taxon>
        <taxon>Bacillaceae</taxon>
        <taxon>Metabacillus</taxon>
    </lineage>
</organism>
<feature type="domain" description="Putative restriction endonuclease" evidence="1">
    <location>
        <begin position="1"/>
        <end position="134"/>
    </location>
</feature>
<dbReference type="Gene3D" id="3.90.1570.10">
    <property type="entry name" value="tt1808, chain A"/>
    <property type="match status" value="1"/>
</dbReference>
<reference evidence="2 3" key="1">
    <citation type="submission" date="2021-04" db="EMBL/GenBank/DDBJ databases">
        <title>Metabacillus sp. strain KIGAM252 whole genome sequence.</title>
        <authorList>
            <person name="Seo M.-J."/>
            <person name="Cho E.-S."/>
            <person name="Hwang C.Y."/>
            <person name="Yoon D.J."/>
        </authorList>
    </citation>
    <scope>NUCLEOTIDE SEQUENCE [LARGE SCALE GENOMIC DNA]</scope>
    <source>
        <strain evidence="2 3">KIGAM252</strain>
    </source>
</reference>
<dbReference type="InterPro" id="IPR012296">
    <property type="entry name" value="Nuclease_put_TT1808"/>
</dbReference>
<comment type="caution">
    <text evidence="2">The sequence shown here is derived from an EMBL/GenBank/DDBJ whole genome shotgun (WGS) entry which is preliminary data.</text>
</comment>
<gene>
    <name evidence="2" type="ORF">J9317_18060</name>
</gene>